<organism evidence="1 2">
    <name type="scientific">Araneus ventricosus</name>
    <name type="common">Orbweaver spider</name>
    <name type="synonym">Epeira ventricosa</name>
    <dbReference type="NCBI Taxonomy" id="182803"/>
    <lineage>
        <taxon>Eukaryota</taxon>
        <taxon>Metazoa</taxon>
        <taxon>Ecdysozoa</taxon>
        <taxon>Arthropoda</taxon>
        <taxon>Chelicerata</taxon>
        <taxon>Arachnida</taxon>
        <taxon>Araneae</taxon>
        <taxon>Araneomorphae</taxon>
        <taxon>Entelegynae</taxon>
        <taxon>Araneoidea</taxon>
        <taxon>Araneidae</taxon>
        <taxon>Araneus</taxon>
    </lineage>
</organism>
<dbReference type="AlphaFoldDB" id="A0A4Y2EQ85"/>
<reference evidence="1 2" key="1">
    <citation type="journal article" date="2019" name="Sci. Rep.">
        <title>Orb-weaving spider Araneus ventricosus genome elucidates the spidroin gene catalogue.</title>
        <authorList>
            <person name="Kono N."/>
            <person name="Nakamura H."/>
            <person name="Ohtoshi R."/>
            <person name="Moran D.A.P."/>
            <person name="Shinohara A."/>
            <person name="Yoshida Y."/>
            <person name="Fujiwara M."/>
            <person name="Mori M."/>
            <person name="Tomita M."/>
            <person name="Arakawa K."/>
        </authorList>
    </citation>
    <scope>NUCLEOTIDE SEQUENCE [LARGE SCALE GENOMIC DNA]</scope>
</reference>
<evidence type="ECO:0000313" key="1">
    <source>
        <dbReference type="EMBL" id="GBM31011.1"/>
    </source>
</evidence>
<proteinExistence type="predicted"/>
<protein>
    <submittedName>
        <fullName evidence="1">Uncharacterized protein</fullName>
    </submittedName>
</protein>
<feature type="non-terminal residue" evidence="1">
    <location>
        <position position="1"/>
    </location>
</feature>
<name>A0A4Y2EQ85_ARAVE</name>
<accession>A0A4Y2EQ85</accession>
<sequence>MYSVGIDKHLSFRLILKNFRGQNWVKLVTEAAESRDSTTNLVLDQVVIQTLNYCRRK</sequence>
<dbReference type="EMBL" id="BGPR01000673">
    <property type="protein sequence ID" value="GBM31011.1"/>
    <property type="molecule type" value="Genomic_DNA"/>
</dbReference>
<keyword evidence="2" id="KW-1185">Reference proteome</keyword>
<gene>
    <name evidence="1" type="ORF">AVEN_108921-2_1</name>
</gene>
<dbReference type="Proteomes" id="UP000499080">
    <property type="component" value="Unassembled WGS sequence"/>
</dbReference>
<comment type="caution">
    <text evidence="1">The sequence shown here is derived from an EMBL/GenBank/DDBJ whole genome shotgun (WGS) entry which is preliminary data.</text>
</comment>
<evidence type="ECO:0000313" key="2">
    <source>
        <dbReference type="Proteomes" id="UP000499080"/>
    </source>
</evidence>